<dbReference type="InterPro" id="IPR032858">
    <property type="entry name" value="CcoP_N"/>
</dbReference>
<keyword evidence="4 19" id="KW-0813">Transport</keyword>
<dbReference type="InterPro" id="IPR050597">
    <property type="entry name" value="Cytochrome_c_Oxidase_Subunit"/>
</dbReference>
<dbReference type="NCBIfam" id="TIGR00782">
    <property type="entry name" value="ccoP"/>
    <property type="match status" value="1"/>
</dbReference>
<organism evidence="23 24">
    <name type="scientific">Parvularcula lutaonensis</name>
    <dbReference type="NCBI Taxonomy" id="491923"/>
    <lineage>
        <taxon>Bacteria</taxon>
        <taxon>Pseudomonadati</taxon>
        <taxon>Pseudomonadota</taxon>
        <taxon>Alphaproteobacteria</taxon>
        <taxon>Parvularculales</taxon>
        <taxon>Parvularculaceae</taxon>
        <taxon>Parvularcula</taxon>
    </lineage>
</organism>
<comment type="subunit">
    <text evidence="19">Component of the cbb3-type cytochrome c oxidase.</text>
</comment>
<evidence type="ECO:0000256" key="3">
    <source>
        <dbReference type="ARBA" id="ARBA00006113"/>
    </source>
</evidence>
<dbReference type="InterPro" id="IPR008168">
    <property type="entry name" value="Cyt_C_IC"/>
</dbReference>
<evidence type="ECO:0000256" key="6">
    <source>
        <dbReference type="ARBA" id="ARBA00022519"/>
    </source>
</evidence>
<comment type="caution">
    <text evidence="23">The sequence shown here is derived from an EMBL/GenBank/DDBJ whole genome shotgun (WGS) entry which is preliminary data.</text>
</comment>
<dbReference type="PRINTS" id="PR00605">
    <property type="entry name" value="CYTCHROMECIC"/>
</dbReference>
<keyword evidence="11" id="KW-0677">Repeat</keyword>
<keyword evidence="7 19" id="KW-0349">Heme</keyword>
<dbReference type="Proteomes" id="UP001595607">
    <property type="component" value="Unassembled WGS sequence"/>
</dbReference>
<evidence type="ECO:0000256" key="21">
    <source>
        <dbReference type="SAM" id="Phobius"/>
    </source>
</evidence>
<evidence type="ECO:0000256" key="5">
    <source>
        <dbReference type="ARBA" id="ARBA00022475"/>
    </source>
</evidence>
<evidence type="ECO:0000256" key="20">
    <source>
        <dbReference type="SAM" id="MobiDB-lite"/>
    </source>
</evidence>
<evidence type="ECO:0000313" key="23">
    <source>
        <dbReference type="EMBL" id="MFC3301852.1"/>
    </source>
</evidence>
<dbReference type="Gene3D" id="6.10.280.130">
    <property type="match status" value="1"/>
</dbReference>
<dbReference type="PANTHER" id="PTHR33751">
    <property type="entry name" value="CBB3-TYPE CYTOCHROME C OXIDASE SUBUNIT FIXP"/>
    <property type="match status" value="1"/>
</dbReference>
<keyword evidence="5 19" id="KW-1003">Cell membrane</keyword>
<keyword evidence="8 19" id="KW-0679">Respiratory chain</keyword>
<comment type="subcellular location">
    <subcellularLocation>
        <location evidence="1 19">Cell inner membrane</location>
    </subcellularLocation>
</comment>
<evidence type="ECO:0000256" key="18">
    <source>
        <dbReference type="ARBA" id="ARBA00023136"/>
    </source>
</evidence>
<comment type="function">
    <text evidence="19">C-type cytochrome. Part of the cbb3-type cytochrome c oxidase complex.</text>
</comment>
<evidence type="ECO:0000256" key="8">
    <source>
        <dbReference type="ARBA" id="ARBA00022660"/>
    </source>
</evidence>
<feature type="domain" description="Cytochrome c" evidence="22">
    <location>
        <begin position="208"/>
        <end position="289"/>
    </location>
</feature>
<keyword evidence="17 19" id="KW-0406">Ion transport</keyword>
<evidence type="ECO:0000256" key="16">
    <source>
        <dbReference type="ARBA" id="ARBA00023004"/>
    </source>
</evidence>
<keyword evidence="18 19" id="KW-0472">Membrane</keyword>
<evidence type="ECO:0000256" key="12">
    <source>
        <dbReference type="ARBA" id="ARBA00022781"/>
    </source>
</evidence>
<reference evidence="24" key="1">
    <citation type="journal article" date="2019" name="Int. J. Syst. Evol. Microbiol.">
        <title>The Global Catalogue of Microorganisms (GCM) 10K type strain sequencing project: providing services to taxonomists for standard genome sequencing and annotation.</title>
        <authorList>
            <consortium name="The Broad Institute Genomics Platform"/>
            <consortium name="The Broad Institute Genome Sequencing Center for Infectious Disease"/>
            <person name="Wu L."/>
            <person name="Ma J."/>
        </authorList>
    </citation>
    <scope>NUCLEOTIDE SEQUENCE [LARGE SCALE GENOMIC DNA]</scope>
    <source>
        <strain evidence="24">KCTC 22245</strain>
    </source>
</reference>
<dbReference type="InterPro" id="IPR004678">
    <property type="entry name" value="Cyt_c_oxidase_cbb3_su3"/>
</dbReference>
<protein>
    <recommendedName>
        <fullName evidence="19">Cbb3-type cytochrome c oxidase subunit</fullName>
    </recommendedName>
</protein>
<gene>
    <name evidence="23" type="primary">ccoP</name>
    <name evidence="23" type="ORF">ACFONP_03825</name>
</gene>
<comment type="pathway">
    <text evidence="2 19">Energy metabolism; oxidative phosphorylation.</text>
</comment>
<keyword evidence="13 19" id="KW-0249">Electron transport</keyword>
<keyword evidence="6 19" id="KW-0997">Cell inner membrane</keyword>
<proteinExistence type="inferred from homology"/>
<evidence type="ECO:0000256" key="19">
    <source>
        <dbReference type="PIRNR" id="PIRNR000006"/>
    </source>
</evidence>
<name>A0ABV7MAA2_9PROT</name>
<feature type="transmembrane region" description="Helical" evidence="21">
    <location>
        <begin position="39"/>
        <end position="61"/>
    </location>
</feature>
<keyword evidence="12 19" id="KW-0375">Hydrogen ion transport</keyword>
<dbReference type="Gene3D" id="1.10.760.10">
    <property type="entry name" value="Cytochrome c-like domain"/>
    <property type="match status" value="2"/>
</dbReference>
<keyword evidence="9 21" id="KW-0812">Transmembrane</keyword>
<dbReference type="PANTHER" id="PTHR33751:SF1">
    <property type="entry name" value="CBB3-TYPE CYTOCHROME C OXIDASE SUBUNIT FIXP"/>
    <property type="match status" value="1"/>
</dbReference>
<evidence type="ECO:0000256" key="17">
    <source>
        <dbReference type="ARBA" id="ARBA00023065"/>
    </source>
</evidence>
<evidence type="ECO:0000256" key="2">
    <source>
        <dbReference type="ARBA" id="ARBA00004673"/>
    </source>
</evidence>
<evidence type="ECO:0000256" key="9">
    <source>
        <dbReference type="ARBA" id="ARBA00022692"/>
    </source>
</evidence>
<evidence type="ECO:0000256" key="7">
    <source>
        <dbReference type="ARBA" id="ARBA00022617"/>
    </source>
</evidence>
<feature type="domain" description="Cytochrome c" evidence="22">
    <location>
        <begin position="112"/>
        <end position="201"/>
    </location>
</feature>
<evidence type="ECO:0000256" key="14">
    <source>
        <dbReference type="ARBA" id="ARBA00022989"/>
    </source>
</evidence>
<keyword evidence="16 19" id="KW-0408">Iron</keyword>
<keyword evidence="10 19" id="KW-0479">Metal-binding</keyword>
<evidence type="ECO:0000256" key="10">
    <source>
        <dbReference type="ARBA" id="ARBA00022723"/>
    </source>
</evidence>
<dbReference type="InterPro" id="IPR038414">
    <property type="entry name" value="CcoP_N_sf"/>
</dbReference>
<comment type="similarity">
    <text evidence="3 19">Belongs to the CcoP / FixP family.</text>
</comment>
<evidence type="ECO:0000259" key="22">
    <source>
        <dbReference type="PROSITE" id="PS51007"/>
    </source>
</evidence>
<feature type="region of interest" description="Disordered" evidence="20">
    <location>
        <begin position="1"/>
        <end position="23"/>
    </location>
</feature>
<accession>A0ABV7MAA2</accession>
<keyword evidence="14 21" id="KW-1133">Transmembrane helix</keyword>
<comment type="cofactor">
    <cofactor evidence="19">
        <name>heme c</name>
        <dbReference type="ChEBI" id="CHEBI:61717"/>
    </cofactor>
    <text evidence="19">Binds 2 heme C groups per subunit.</text>
</comment>
<dbReference type="InterPro" id="IPR036909">
    <property type="entry name" value="Cyt_c-like_dom_sf"/>
</dbReference>
<dbReference type="RefSeq" id="WP_189573639.1">
    <property type="nucleotide sequence ID" value="NZ_BMXU01000001.1"/>
</dbReference>
<evidence type="ECO:0000256" key="13">
    <source>
        <dbReference type="ARBA" id="ARBA00022982"/>
    </source>
</evidence>
<sequence>MTNNDHQTDKTEVDGHTGVETTGHEWDGIKELNNPLPRWWLIVFYATIAWAVAYCIFMPSFPGFPGLRKYSDRDKVAEEIALASNERSELANRLLSDLSLEAIEQDPELFQFVMAAGKSAFGDNCATCHGVGGRGFSGYPSLADDVWLWGGTLEDIKYTITHGIRSHSEQTRFSSMPAYGEQKILSPRDIDNLAVYVKSLSEDVDNPEAIEAARPIFEAQCATCHGKDGRGNREFGAPNLTDAEWLYGGDLRSIRAQIHSGRNGVMPAWGDRLDDATITALAVYVHALGGGEQDYARIDDQETEDAAGGK</sequence>
<dbReference type="Pfam" id="PF14715">
    <property type="entry name" value="FixP_N"/>
    <property type="match status" value="1"/>
</dbReference>
<evidence type="ECO:0000256" key="11">
    <source>
        <dbReference type="ARBA" id="ARBA00022737"/>
    </source>
</evidence>
<dbReference type="Pfam" id="PF00034">
    <property type="entry name" value="Cytochrom_C"/>
    <property type="match status" value="1"/>
</dbReference>
<keyword evidence="24" id="KW-1185">Reference proteome</keyword>
<dbReference type="Pfam" id="PF13442">
    <property type="entry name" value="Cytochrome_CBB3"/>
    <property type="match status" value="1"/>
</dbReference>
<evidence type="ECO:0000256" key="15">
    <source>
        <dbReference type="ARBA" id="ARBA00023002"/>
    </source>
</evidence>
<evidence type="ECO:0000313" key="24">
    <source>
        <dbReference type="Proteomes" id="UP001595607"/>
    </source>
</evidence>
<evidence type="ECO:0000256" key="1">
    <source>
        <dbReference type="ARBA" id="ARBA00004533"/>
    </source>
</evidence>
<dbReference type="SUPFAM" id="SSF46626">
    <property type="entry name" value="Cytochrome c"/>
    <property type="match status" value="2"/>
</dbReference>
<dbReference type="PIRSF" id="PIRSF000006">
    <property type="entry name" value="Cbb3-Cox_fixP"/>
    <property type="match status" value="1"/>
</dbReference>
<dbReference type="EMBL" id="JBHRVA010000002">
    <property type="protein sequence ID" value="MFC3301852.1"/>
    <property type="molecule type" value="Genomic_DNA"/>
</dbReference>
<keyword evidence="15 19" id="KW-0560">Oxidoreductase</keyword>
<dbReference type="InterPro" id="IPR009056">
    <property type="entry name" value="Cyt_c-like_dom"/>
</dbReference>
<evidence type="ECO:0000256" key="4">
    <source>
        <dbReference type="ARBA" id="ARBA00022448"/>
    </source>
</evidence>
<dbReference type="PROSITE" id="PS51007">
    <property type="entry name" value="CYTC"/>
    <property type="match status" value="2"/>
</dbReference>